<gene>
    <name evidence="2" type="ORF">HQ865_15025</name>
</gene>
<evidence type="ECO:0000256" key="1">
    <source>
        <dbReference type="SAM" id="SignalP"/>
    </source>
</evidence>
<evidence type="ECO:0000313" key="2">
    <source>
        <dbReference type="EMBL" id="QKJ31010.1"/>
    </source>
</evidence>
<name>A0A7D4QL53_9SPHI</name>
<dbReference type="RefSeq" id="WP_173415678.1">
    <property type="nucleotide sequence ID" value="NZ_CP054139.1"/>
</dbReference>
<feature type="chain" id="PRO_5028921174" evidence="1">
    <location>
        <begin position="19"/>
        <end position="214"/>
    </location>
</feature>
<keyword evidence="3" id="KW-1185">Reference proteome</keyword>
<dbReference type="KEGG" id="mmab:HQ865_15025"/>
<keyword evidence="1" id="KW-0732">Signal</keyword>
<organism evidence="2 3">
    <name type="scientific">Mucilaginibacter mali</name>
    <dbReference type="NCBI Taxonomy" id="2740462"/>
    <lineage>
        <taxon>Bacteria</taxon>
        <taxon>Pseudomonadati</taxon>
        <taxon>Bacteroidota</taxon>
        <taxon>Sphingobacteriia</taxon>
        <taxon>Sphingobacteriales</taxon>
        <taxon>Sphingobacteriaceae</taxon>
        <taxon>Mucilaginibacter</taxon>
    </lineage>
</organism>
<dbReference type="EMBL" id="CP054139">
    <property type="protein sequence ID" value="QKJ31010.1"/>
    <property type="molecule type" value="Genomic_DNA"/>
</dbReference>
<dbReference type="AlphaFoldDB" id="A0A7D4QL53"/>
<reference evidence="2 3" key="1">
    <citation type="submission" date="2020-05" db="EMBL/GenBank/DDBJ databases">
        <title>Mucilaginibacter mali sp. nov.</title>
        <authorList>
            <person name="Kim H.S."/>
            <person name="Lee K.C."/>
            <person name="Suh M.K."/>
            <person name="Kim J.-S."/>
            <person name="Han K.-I."/>
            <person name="Eom M.K."/>
            <person name="Shin Y.K."/>
            <person name="Lee J.-S."/>
        </authorList>
    </citation>
    <scope>NUCLEOTIDE SEQUENCE [LARGE SCALE GENOMIC DNA]</scope>
    <source>
        <strain evidence="2 3">G2-14</strain>
    </source>
</reference>
<accession>A0A7D4QL53</accession>
<dbReference type="Proteomes" id="UP000505355">
    <property type="component" value="Chromosome"/>
</dbReference>
<proteinExistence type="predicted"/>
<evidence type="ECO:0000313" key="3">
    <source>
        <dbReference type="Proteomes" id="UP000505355"/>
    </source>
</evidence>
<feature type="signal peptide" evidence="1">
    <location>
        <begin position="1"/>
        <end position="18"/>
    </location>
</feature>
<sequence>MKLIITIFCFCYVLTVKAQIGTQHVVEPTGNYKQIDLSKELLVISRISDPNNKQKAKLIDSVESVTNNFTPSVLYILSSVLFSDNQKERGMFWFYVAQLRARYDVNRCADKTASAARYNQMIGPPINKYAFEHLDTLERIIARVIDFVRNNNENYDQRWINMEGMGAFDSAMNPDHKNEPLSIPKDKWAAIKAKTIEDYSNGFKETLASQKAKH</sequence>
<protein>
    <submittedName>
        <fullName evidence="2">Uncharacterized protein</fullName>
    </submittedName>
</protein>